<evidence type="ECO:0000259" key="4">
    <source>
        <dbReference type="PROSITE" id="PS50048"/>
    </source>
</evidence>
<evidence type="ECO:0000313" key="6">
    <source>
        <dbReference type="Proteomes" id="UP000039046"/>
    </source>
</evidence>
<dbReference type="STRING" id="1531966.A0A0A1TRU3"/>
<dbReference type="InterPro" id="IPR007219">
    <property type="entry name" value="XnlR_reg_dom"/>
</dbReference>
<dbReference type="SMART" id="SM00066">
    <property type="entry name" value="GAL4"/>
    <property type="match status" value="1"/>
</dbReference>
<feature type="region of interest" description="Disordered" evidence="3">
    <location>
        <begin position="1"/>
        <end position="34"/>
    </location>
</feature>
<protein>
    <recommendedName>
        <fullName evidence="4">Zn(2)-C6 fungal-type domain-containing protein</fullName>
    </recommendedName>
</protein>
<dbReference type="CDD" id="cd12148">
    <property type="entry name" value="fungal_TF_MHR"/>
    <property type="match status" value="1"/>
</dbReference>
<proteinExistence type="predicted"/>
<feature type="compositionally biased region" description="Polar residues" evidence="3">
    <location>
        <begin position="1"/>
        <end position="22"/>
    </location>
</feature>
<keyword evidence="6" id="KW-1185">Reference proteome</keyword>
<sequence length="619" mass="68708">MSAIVTRSQEPLSPASPLNTAGLSPDSPAAKSNRACDRCRRRKVKCHLPENGCCTQCQGARTACTFHLPAGKRGPKAKRRIHESGNDTIPTTATHDTLDLYMDDEPSLPAADISVQEAVSLLGSIRHHRPVPPADISLSEDPSTLPSWHQLVDEIATLGLDPHNILNRCIDLFFEYLYPLTPLLHEPSFRDSLQHFIPDQHHLHQRHYSASIVPANLNATFALISAVCAEAAFLLPKDIFPDGEKVADLLLQASRDSLDSYREADLEQPTASSITIRYFHSNCIHAAGRPKYSWHIFGEATRLAQAMRLHDESTYQHLDAIEAELRRRVFWIVYMGDKSAAILNDQPITMHKYSFESGITAAYPTGLDDDDCYRNTISSPTTSPVANEVLPQGASIMVGFNANIRLWQVASDLLLAVRVIREQRRNGNEISVAGTGADGTAQPTFSLTPAERYALDPLYVAFITCLDELPGFLQPGVFTIPNAVDETSGVARKSTQFLVQCANLQISQHCLRMVMTQKFEELSYLTSGSQQADLQKTEIVREMLQFIRRVPFWALQVNGEPYVEKIRLVGVSLMEIIHRNSNSLITARARDDFGILLDILARLDSKASDALRSTSTNMV</sequence>
<name>A0A0A1TRU3_9HYPO</name>
<reference evidence="5 6" key="1">
    <citation type="journal article" date="2015" name="Genome Announc.">
        <title>Draft Genome Sequence and Gene Annotation of the Entomopathogenic Fungus Verticillium hemipterigenum.</title>
        <authorList>
            <person name="Horn F."/>
            <person name="Habel A."/>
            <person name="Scharf D.H."/>
            <person name="Dworschak J."/>
            <person name="Brakhage A.A."/>
            <person name="Guthke R."/>
            <person name="Hertweck C."/>
            <person name="Linde J."/>
        </authorList>
    </citation>
    <scope>NUCLEOTIDE SEQUENCE [LARGE SCALE GENOMIC DNA]</scope>
</reference>
<dbReference type="GO" id="GO:0000981">
    <property type="term" value="F:DNA-binding transcription factor activity, RNA polymerase II-specific"/>
    <property type="evidence" value="ECO:0007669"/>
    <property type="project" value="InterPro"/>
</dbReference>
<dbReference type="AlphaFoldDB" id="A0A0A1TRU3"/>
<gene>
    <name evidence="5" type="ORF">VHEMI10220</name>
</gene>
<evidence type="ECO:0000256" key="2">
    <source>
        <dbReference type="ARBA" id="ARBA00023242"/>
    </source>
</evidence>
<evidence type="ECO:0000256" key="1">
    <source>
        <dbReference type="ARBA" id="ARBA00022723"/>
    </source>
</evidence>
<keyword evidence="2" id="KW-0539">Nucleus</keyword>
<dbReference type="InterPro" id="IPR050987">
    <property type="entry name" value="AtrR-like"/>
</dbReference>
<dbReference type="Pfam" id="PF04082">
    <property type="entry name" value="Fungal_trans"/>
    <property type="match status" value="1"/>
</dbReference>
<dbReference type="InterPro" id="IPR036864">
    <property type="entry name" value="Zn2-C6_fun-type_DNA-bd_sf"/>
</dbReference>
<dbReference type="Pfam" id="PF00172">
    <property type="entry name" value="Zn_clus"/>
    <property type="match status" value="1"/>
</dbReference>
<dbReference type="PROSITE" id="PS50048">
    <property type="entry name" value="ZN2_CY6_FUNGAL_2"/>
    <property type="match status" value="1"/>
</dbReference>
<dbReference type="GO" id="GO:0008270">
    <property type="term" value="F:zinc ion binding"/>
    <property type="evidence" value="ECO:0007669"/>
    <property type="project" value="InterPro"/>
</dbReference>
<organism evidence="5 6">
    <name type="scientific">[Torrubiella] hemipterigena</name>
    <dbReference type="NCBI Taxonomy" id="1531966"/>
    <lineage>
        <taxon>Eukaryota</taxon>
        <taxon>Fungi</taxon>
        <taxon>Dikarya</taxon>
        <taxon>Ascomycota</taxon>
        <taxon>Pezizomycotina</taxon>
        <taxon>Sordariomycetes</taxon>
        <taxon>Hypocreomycetidae</taxon>
        <taxon>Hypocreales</taxon>
        <taxon>Clavicipitaceae</taxon>
        <taxon>Clavicipitaceae incertae sedis</taxon>
        <taxon>'Torrubiella' clade</taxon>
    </lineage>
</organism>
<evidence type="ECO:0000313" key="5">
    <source>
        <dbReference type="EMBL" id="CEJ94703.1"/>
    </source>
</evidence>
<accession>A0A0A1TRU3</accession>
<dbReference type="InterPro" id="IPR001138">
    <property type="entry name" value="Zn2Cys6_DnaBD"/>
</dbReference>
<dbReference type="HOGENOM" id="CLU_020223_2_0_1"/>
<dbReference type="EMBL" id="CDHN01000007">
    <property type="protein sequence ID" value="CEJ94703.1"/>
    <property type="molecule type" value="Genomic_DNA"/>
</dbReference>
<dbReference type="OrthoDB" id="2283488at2759"/>
<dbReference type="GO" id="GO:0006351">
    <property type="term" value="P:DNA-templated transcription"/>
    <property type="evidence" value="ECO:0007669"/>
    <property type="project" value="InterPro"/>
</dbReference>
<dbReference type="PROSITE" id="PS00463">
    <property type="entry name" value="ZN2_CY6_FUNGAL_1"/>
    <property type="match status" value="1"/>
</dbReference>
<dbReference type="PANTHER" id="PTHR46910">
    <property type="entry name" value="TRANSCRIPTION FACTOR PDR1"/>
    <property type="match status" value="1"/>
</dbReference>
<dbReference type="PANTHER" id="PTHR46910:SF1">
    <property type="entry name" value="MISCELLANEOUS ZN(II)2CYS6 TRANSCRIPTION FACTOR (EUROFUNG)-RELATED"/>
    <property type="match status" value="1"/>
</dbReference>
<feature type="domain" description="Zn(2)-C6 fungal-type" evidence="4">
    <location>
        <begin position="35"/>
        <end position="66"/>
    </location>
</feature>
<dbReference type="GO" id="GO:0003677">
    <property type="term" value="F:DNA binding"/>
    <property type="evidence" value="ECO:0007669"/>
    <property type="project" value="InterPro"/>
</dbReference>
<dbReference type="Proteomes" id="UP000039046">
    <property type="component" value="Unassembled WGS sequence"/>
</dbReference>
<keyword evidence="1" id="KW-0479">Metal-binding</keyword>
<dbReference type="SMART" id="SM00906">
    <property type="entry name" value="Fungal_trans"/>
    <property type="match status" value="1"/>
</dbReference>
<dbReference type="Gene3D" id="4.10.240.10">
    <property type="entry name" value="Zn(2)-C6 fungal-type DNA-binding domain"/>
    <property type="match status" value="1"/>
</dbReference>
<dbReference type="CDD" id="cd00067">
    <property type="entry name" value="GAL4"/>
    <property type="match status" value="1"/>
</dbReference>
<evidence type="ECO:0000256" key="3">
    <source>
        <dbReference type="SAM" id="MobiDB-lite"/>
    </source>
</evidence>
<dbReference type="SUPFAM" id="SSF57701">
    <property type="entry name" value="Zn2/Cys6 DNA-binding domain"/>
    <property type="match status" value="1"/>
</dbReference>